<dbReference type="PATRIC" id="fig|1122219.3.peg.1350"/>
<reference evidence="1 2" key="1">
    <citation type="submission" date="2015-06" db="EMBL/GenBank/DDBJ databases">
        <title>Draft genome sequence of beer spoilage bacterium Megasphaera cerevisiae type strain 20462.</title>
        <authorList>
            <person name="Kutumbaka K."/>
            <person name="Pasmowitz J."/>
            <person name="Mategko J."/>
            <person name="Reyes D."/>
            <person name="Friedrich A."/>
            <person name="Han S."/>
            <person name="Martens-Habbena W."/>
            <person name="Neal-McKinney J."/>
            <person name="Janagama H.K."/>
            <person name="Nadala C."/>
            <person name="Samadpour M."/>
        </authorList>
    </citation>
    <scope>NUCLEOTIDE SEQUENCE [LARGE SCALE GENOMIC DNA]</scope>
    <source>
        <strain evidence="1 2">DSM 20462</strain>
    </source>
</reference>
<dbReference type="InParanoid" id="A0A0J6WS76"/>
<proteinExistence type="predicted"/>
<dbReference type="EMBL" id="LEKT01000024">
    <property type="protein sequence ID" value="KMO86360.1"/>
    <property type="molecule type" value="Genomic_DNA"/>
</dbReference>
<protein>
    <submittedName>
        <fullName evidence="1">Uncharacterized protein</fullName>
    </submittedName>
</protein>
<accession>A0A0J6WS76</accession>
<evidence type="ECO:0000313" key="2">
    <source>
        <dbReference type="Proteomes" id="UP000036503"/>
    </source>
</evidence>
<dbReference type="AlphaFoldDB" id="A0A0J6WS76"/>
<organism evidence="1 2">
    <name type="scientific">Megasphaera cerevisiae DSM 20462</name>
    <dbReference type="NCBI Taxonomy" id="1122219"/>
    <lineage>
        <taxon>Bacteria</taxon>
        <taxon>Bacillati</taxon>
        <taxon>Bacillota</taxon>
        <taxon>Negativicutes</taxon>
        <taxon>Veillonellales</taxon>
        <taxon>Veillonellaceae</taxon>
        <taxon>Megasphaera</taxon>
    </lineage>
</organism>
<keyword evidence="2" id="KW-1185">Reference proteome</keyword>
<gene>
    <name evidence="1" type="ORF">AB840_08285</name>
</gene>
<sequence>MVLKQVMEFGIKRYIFYLSFNAEFFFVFINNEGGATSNNNKWGRSLCKAIKFFLEIILWAR</sequence>
<dbReference type="Proteomes" id="UP000036503">
    <property type="component" value="Unassembled WGS sequence"/>
</dbReference>
<comment type="caution">
    <text evidence="1">The sequence shown here is derived from an EMBL/GenBank/DDBJ whole genome shotgun (WGS) entry which is preliminary data.</text>
</comment>
<evidence type="ECO:0000313" key="1">
    <source>
        <dbReference type="EMBL" id="KMO86360.1"/>
    </source>
</evidence>
<name>A0A0J6WS76_9FIRM</name>